<dbReference type="AlphaFoldDB" id="A0A6M4AWM6"/>
<dbReference type="GO" id="GO:0015774">
    <property type="term" value="P:polysaccharide transport"/>
    <property type="evidence" value="ECO:0007669"/>
    <property type="project" value="InterPro"/>
</dbReference>
<reference evidence="1 2" key="1">
    <citation type="submission" date="2020-01" db="EMBL/GenBank/DDBJ databases">
        <title>Sphingomonas sp. strain CSW-10.</title>
        <authorList>
            <person name="Chen W.-M."/>
        </authorList>
    </citation>
    <scope>NUCLEOTIDE SEQUENCE [LARGE SCALE GENOMIC DNA]</scope>
    <source>
        <strain evidence="1 2">CSW-10</strain>
    </source>
</reference>
<keyword evidence="2" id="KW-1185">Reference proteome</keyword>
<dbReference type="RefSeq" id="WP_169946362.1">
    <property type="nucleotide sequence ID" value="NZ_CP053015.1"/>
</dbReference>
<evidence type="ECO:0000313" key="1">
    <source>
        <dbReference type="EMBL" id="QJQ32770.1"/>
    </source>
</evidence>
<dbReference type="EMBL" id="CP053015">
    <property type="protein sequence ID" value="QJQ32770.1"/>
    <property type="molecule type" value="Genomic_DNA"/>
</dbReference>
<name>A0A6M4AWM6_9SPHN</name>
<accession>A0A6M4AWM6</accession>
<sequence length="433" mass="47470">MQFVIDDSEFGTETRHFRTILSVIKWTCKVLGQEFRVDVIGDYKTGHVADPGLPGRLADLNATWQLRGEMVTEGRSELIAWTQQQISGAYGRISSYLDAHEPDVLFVPGGVFGTSGIWFSEAQRRSIRFASYDAGTAGVMIVAGNGIACHLADIPGAYAAICKEVDAEPAMKARILEIARSEIARRQAGTDMFQYQIADGTVTVSGRSSIVLALNSSWDAAALGPHQVFPDSKAWIRHTVETVLRDTSLDVIIRQHPAERFSFGRTSDDYHGFIHHHFGVEPRIHFIAAADPVNSYELMADAAAIVTHTSTIGIEAVIAGCPVITGSRSYYSNMGFVTAADTIEAYDRAIAAAAAGMLLVEASQREAALIAYYSSQCCNWVKTEFNPAEFRKWWGRHLADIGADPVVDDVLRCFAEGVPYSVIQHHGQMQHLQ</sequence>
<dbReference type="InterPro" id="IPR007833">
    <property type="entry name" value="Capsule_polysaccharide_synth"/>
</dbReference>
<proteinExistence type="predicted"/>
<gene>
    <name evidence="1" type="ORF">GV829_10215</name>
</gene>
<dbReference type="Proteomes" id="UP000503018">
    <property type="component" value="Chromosome"/>
</dbReference>
<protein>
    <recommendedName>
        <fullName evidence="3">Capsule biosynthesis protein</fullName>
    </recommendedName>
</protein>
<dbReference type="Pfam" id="PF05159">
    <property type="entry name" value="Capsule_synth"/>
    <property type="match status" value="1"/>
</dbReference>
<organism evidence="1 2">
    <name type="scientific">Sphingomonas lacunae</name>
    <dbReference type="NCBI Taxonomy" id="2698828"/>
    <lineage>
        <taxon>Bacteria</taxon>
        <taxon>Pseudomonadati</taxon>
        <taxon>Pseudomonadota</taxon>
        <taxon>Alphaproteobacteria</taxon>
        <taxon>Sphingomonadales</taxon>
        <taxon>Sphingomonadaceae</taxon>
        <taxon>Sphingomonas</taxon>
    </lineage>
</organism>
<dbReference type="SUPFAM" id="SSF53756">
    <property type="entry name" value="UDP-Glycosyltransferase/glycogen phosphorylase"/>
    <property type="match status" value="1"/>
</dbReference>
<evidence type="ECO:0000313" key="2">
    <source>
        <dbReference type="Proteomes" id="UP000503018"/>
    </source>
</evidence>
<evidence type="ECO:0008006" key="3">
    <source>
        <dbReference type="Google" id="ProtNLM"/>
    </source>
</evidence>
<dbReference type="KEGG" id="slan:GV829_10215"/>
<dbReference type="GO" id="GO:0000271">
    <property type="term" value="P:polysaccharide biosynthetic process"/>
    <property type="evidence" value="ECO:0007669"/>
    <property type="project" value="InterPro"/>
</dbReference>